<proteinExistence type="predicted"/>
<gene>
    <name evidence="1" type="ORF">Q8A49_00145</name>
</gene>
<evidence type="ECO:0000313" key="2">
    <source>
        <dbReference type="Proteomes" id="UP001348641"/>
    </source>
</evidence>
<protein>
    <submittedName>
        <fullName evidence="1">Uncharacterized protein</fullName>
    </submittedName>
</protein>
<reference evidence="1 2" key="1">
    <citation type="submission" date="2023-07" db="EMBL/GenBank/DDBJ databases">
        <authorList>
            <person name="Girao M."/>
            <person name="Carvalho M.F."/>
        </authorList>
    </citation>
    <scope>NUCLEOTIDE SEQUENCE [LARGE SCALE GENOMIC DNA]</scope>
    <source>
        <strain evidence="1 2">66/93</strain>
    </source>
</reference>
<dbReference type="EMBL" id="JAUUCC010000001">
    <property type="protein sequence ID" value="MEE2048906.1"/>
    <property type="molecule type" value="Genomic_DNA"/>
</dbReference>
<comment type="caution">
    <text evidence="1">The sequence shown here is derived from an EMBL/GenBank/DDBJ whole genome shotgun (WGS) entry which is preliminary data.</text>
</comment>
<dbReference type="Proteomes" id="UP001348641">
    <property type="component" value="Unassembled WGS sequence"/>
</dbReference>
<accession>A0ABU7KHX8</accession>
<dbReference type="RefSeq" id="WP_330156218.1">
    <property type="nucleotide sequence ID" value="NZ_BAAAJA010000006.1"/>
</dbReference>
<name>A0ABU7KHX8_9ACTN</name>
<sequence>MVLFVNGPIQNGSFTFRDRPGKAVGLRLAETLNGILDHPRAPHLWNTVTLEGDLRHGRGLAPAERAQRERLALLDKYAPGLPSPPEVLTDTDPAVAALALDMIEAGLSQGSLRIERTAVRECTDCGHMIGPVSARCTACGGERLRTTRTRHLVHHLAEKDVSLAGLLHNHHRRPARHLEAILGQAPRRLLLSRTRAHGIGLDALGLEGVDPRTGLHVTVLAAVRSAGGTLAAMTATAHSIGHIAAHGIGFNSWREHRLRYAVHGLLPYEALSAIGKVYAFHRVTRRERLAFESRFLPLFA</sequence>
<organism evidence="1 2">
    <name type="scientific">Nocardiopsis tropica</name>
    <dbReference type="NCBI Taxonomy" id="109330"/>
    <lineage>
        <taxon>Bacteria</taxon>
        <taxon>Bacillati</taxon>
        <taxon>Actinomycetota</taxon>
        <taxon>Actinomycetes</taxon>
        <taxon>Streptosporangiales</taxon>
        <taxon>Nocardiopsidaceae</taxon>
        <taxon>Nocardiopsis</taxon>
    </lineage>
</organism>
<evidence type="ECO:0000313" key="1">
    <source>
        <dbReference type="EMBL" id="MEE2048906.1"/>
    </source>
</evidence>